<evidence type="ECO:0000313" key="3">
    <source>
        <dbReference type="EMBL" id="BAN90655.1"/>
    </source>
</evidence>
<dbReference type="PANTHER" id="PTHR36120:SF2">
    <property type="entry name" value="FUCOSE ISOMERASE"/>
    <property type="match status" value="1"/>
</dbReference>
<dbReference type="STRING" id="1198449.ACAM_1186"/>
<sequence length="430" mass="46553">MQSPYDPRLDSICVRIAASPLHSPILIARISRLLEEGFKSLWGSSPGVEPYAVTSGEEIEPSGCRSLLLVLATGGTEAIALEAVEEARGKGVPVLIAAQPYANSLPSLLEVKPMLEGPGASWIYLSSLDPRNSETLWVLEQGVRGLWAASRLRGSRIAAIGPPSPWLVYSRARPEDLARLGVELVQIDPLEFAGYVAKEDVPEDLGKQLLEKGEVVELADGEPARSLKVYRALKRLWRDRGLDAVSPACWWFYKEAGANACLAHSLLNDEGLVVGCEGDIPATLSMMLATYASGKPAFFANPAHIRSDSLLLAHCTAPLSMGLRIQFRRHFITGGSVTSSVWFPEGSKVTVSRLDPGLQLLRVGVGVIERGRPEREMQCESQMIVRMPGASKILEESIGNHYVATLGDSSEALRVAADLLGLRLERLGSK</sequence>
<dbReference type="Proteomes" id="UP000016887">
    <property type="component" value="Chromosome"/>
</dbReference>
<keyword evidence="4" id="KW-1185">Reference proteome</keyword>
<proteinExistence type="predicted"/>
<keyword evidence="1 3" id="KW-0413">Isomerase</keyword>
<dbReference type="RefSeq" id="WP_022541925.1">
    <property type="nucleotide sequence ID" value="NC_022521.1"/>
</dbReference>
<organism evidence="3 4">
    <name type="scientific">Aeropyrum camini SY1 = JCM 12091</name>
    <dbReference type="NCBI Taxonomy" id="1198449"/>
    <lineage>
        <taxon>Archaea</taxon>
        <taxon>Thermoproteota</taxon>
        <taxon>Thermoprotei</taxon>
        <taxon>Desulfurococcales</taxon>
        <taxon>Desulfurococcaceae</taxon>
        <taxon>Aeropyrum</taxon>
    </lineage>
</organism>
<gene>
    <name evidence="3" type="ORF">ACAM_1186</name>
</gene>
<keyword evidence="2" id="KW-0119">Carbohydrate metabolism</keyword>
<dbReference type="GO" id="GO:0016861">
    <property type="term" value="F:intramolecular oxidoreductase activity, interconverting aldoses and ketoses"/>
    <property type="evidence" value="ECO:0007669"/>
    <property type="project" value="InterPro"/>
</dbReference>
<dbReference type="OrthoDB" id="26618at2157"/>
<dbReference type="PANTHER" id="PTHR36120">
    <property type="entry name" value="FUCOSE ISOMERASE"/>
    <property type="match status" value="1"/>
</dbReference>
<name>U3TF63_9CREN</name>
<dbReference type="GO" id="GO:0005996">
    <property type="term" value="P:monosaccharide metabolic process"/>
    <property type="evidence" value="ECO:0007669"/>
    <property type="project" value="InterPro"/>
</dbReference>
<evidence type="ECO:0000256" key="2">
    <source>
        <dbReference type="ARBA" id="ARBA00023277"/>
    </source>
</evidence>
<dbReference type="SUPFAM" id="SSF53743">
    <property type="entry name" value="FucI/AraA N-terminal and middle domains"/>
    <property type="match status" value="1"/>
</dbReference>
<dbReference type="KEGG" id="acj:ACAM_1186"/>
<evidence type="ECO:0000313" key="4">
    <source>
        <dbReference type="Proteomes" id="UP000016887"/>
    </source>
</evidence>
<dbReference type="eggNOG" id="arCOG01772">
    <property type="taxonomic scope" value="Archaea"/>
</dbReference>
<dbReference type="EMBL" id="AP012489">
    <property type="protein sequence ID" value="BAN90655.1"/>
    <property type="molecule type" value="Genomic_DNA"/>
</dbReference>
<evidence type="ECO:0000256" key="1">
    <source>
        <dbReference type="ARBA" id="ARBA00023235"/>
    </source>
</evidence>
<accession>U3TF63</accession>
<dbReference type="AlphaFoldDB" id="U3TF63"/>
<reference evidence="3 4" key="1">
    <citation type="journal article" date="2013" name="Appl. Environ. Microbiol.">
        <title>Variation of the Virus-Related Elements within Syntenic Genomes of the Hyperthermophilic Archaeon Aeropyrum.</title>
        <authorList>
            <person name="Daifuku T."/>
            <person name="Yoshida T."/>
            <person name="Kitamura T."/>
            <person name="Kawaichi S."/>
            <person name="Inoue T."/>
            <person name="Nomura K."/>
            <person name="Yoshida Y."/>
            <person name="Kuno S."/>
            <person name="Sako Y."/>
        </authorList>
    </citation>
    <scope>NUCLEOTIDE SEQUENCE [LARGE SCALE GENOMIC DNA]</scope>
    <source>
        <strain evidence="3 4">SY1</strain>
    </source>
</reference>
<protein>
    <submittedName>
        <fullName evidence="3">L-fucose isomerase</fullName>
    </submittedName>
</protein>
<dbReference type="GeneID" id="17110465"/>
<dbReference type="GO" id="GO:0005737">
    <property type="term" value="C:cytoplasm"/>
    <property type="evidence" value="ECO:0007669"/>
    <property type="project" value="InterPro"/>
</dbReference>
<dbReference type="InterPro" id="IPR009015">
    <property type="entry name" value="Fucose_isomerase_N/cen_sf"/>
</dbReference>